<organism evidence="1 2">
    <name type="scientific">Paraburkholderia sabiae</name>
    <dbReference type="NCBI Taxonomy" id="273251"/>
    <lineage>
        <taxon>Bacteria</taxon>
        <taxon>Pseudomonadati</taxon>
        <taxon>Pseudomonadota</taxon>
        <taxon>Betaproteobacteria</taxon>
        <taxon>Burkholderiales</taxon>
        <taxon>Burkholderiaceae</taxon>
        <taxon>Paraburkholderia</taxon>
    </lineage>
</organism>
<evidence type="ECO:0000313" key="1">
    <source>
        <dbReference type="EMBL" id="MEM5290674.1"/>
    </source>
</evidence>
<gene>
    <name evidence="1" type="ORF">V4C55_33645</name>
</gene>
<comment type="caution">
    <text evidence="1">The sequence shown here is derived from an EMBL/GenBank/DDBJ whole genome shotgun (WGS) entry which is preliminary data.</text>
</comment>
<name>A0ABU9QN21_9BURK</name>
<sequence length="70" mass="8071">MSSLDGQGKCQIVRKKTSLDFGARSDQNQTDIRREVTSGGRRANATFPEILLDHGFSERRCTQVRRFFMY</sequence>
<keyword evidence="2" id="KW-1185">Reference proteome</keyword>
<dbReference type="EMBL" id="JAZHGC010000039">
    <property type="protein sequence ID" value="MEM5290674.1"/>
    <property type="molecule type" value="Genomic_DNA"/>
</dbReference>
<reference evidence="1 2" key="1">
    <citation type="submission" date="2024-01" db="EMBL/GenBank/DDBJ databases">
        <title>The diversity of rhizobia nodulating Mimosa spp. in eleven states of Brazil covering several biomes is determined by host plant, location, and edaphic factors.</title>
        <authorList>
            <person name="Rouws L."/>
            <person name="Barauna A."/>
            <person name="Beukes C."/>
            <person name="De Faria S.M."/>
            <person name="Gross E."/>
            <person name="Dos Reis Junior F.B."/>
            <person name="Simon M."/>
            <person name="Maluk M."/>
            <person name="Odee D.W."/>
            <person name="Kenicer G."/>
            <person name="Young J.P.W."/>
            <person name="Reis V.M."/>
            <person name="Zilli J."/>
            <person name="James E.K."/>
        </authorList>
    </citation>
    <scope>NUCLEOTIDE SEQUENCE [LARGE SCALE GENOMIC DNA]</scope>
    <source>
        <strain evidence="1 2">JPY77</strain>
    </source>
</reference>
<protein>
    <submittedName>
        <fullName evidence="1">Uncharacterized protein</fullName>
    </submittedName>
</protein>
<evidence type="ECO:0000313" key="2">
    <source>
        <dbReference type="Proteomes" id="UP001494588"/>
    </source>
</evidence>
<dbReference type="Proteomes" id="UP001494588">
    <property type="component" value="Unassembled WGS sequence"/>
</dbReference>
<proteinExistence type="predicted"/>
<accession>A0ABU9QN21</accession>
<dbReference type="RefSeq" id="WP_201647943.1">
    <property type="nucleotide sequence ID" value="NZ_CAJHCS010000001.1"/>
</dbReference>